<dbReference type="Proteomes" id="UP001589855">
    <property type="component" value="Unassembled WGS sequence"/>
</dbReference>
<evidence type="ECO:0000313" key="2">
    <source>
        <dbReference type="EMBL" id="MFC0422934.1"/>
    </source>
</evidence>
<comment type="caution">
    <text evidence="2">The sequence shown here is derived from an EMBL/GenBank/DDBJ whole genome shotgun (WGS) entry which is preliminary data.</text>
</comment>
<proteinExistence type="predicted"/>
<evidence type="ECO:0000313" key="3">
    <source>
        <dbReference type="Proteomes" id="UP001589855"/>
    </source>
</evidence>
<keyword evidence="3" id="KW-1185">Reference proteome</keyword>
<feature type="transmembrane region" description="Helical" evidence="1">
    <location>
        <begin position="21"/>
        <end position="42"/>
    </location>
</feature>
<gene>
    <name evidence="2" type="ORF">ACFFGS_01965</name>
</gene>
<keyword evidence="1" id="KW-0472">Membrane</keyword>
<keyword evidence="1" id="KW-1133">Transmembrane helix</keyword>
<reference evidence="2 3" key="1">
    <citation type="submission" date="2024-09" db="EMBL/GenBank/DDBJ databases">
        <authorList>
            <person name="Sun Q."/>
            <person name="Mori K."/>
        </authorList>
    </citation>
    <scope>NUCLEOTIDE SEQUENCE [LARGE SCALE GENOMIC DNA]</scope>
    <source>
        <strain evidence="2 3">TBRC 4575</strain>
    </source>
</reference>
<protein>
    <submittedName>
        <fullName evidence="2">Uncharacterized protein</fullName>
    </submittedName>
</protein>
<name>A0ABV6K0E0_9LACO</name>
<evidence type="ECO:0000256" key="1">
    <source>
        <dbReference type="SAM" id="Phobius"/>
    </source>
</evidence>
<dbReference type="RefSeq" id="WP_137644690.1">
    <property type="nucleotide sequence ID" value="NZ_BAABRM010000012.1"/>
</dbReference>
<organism evidence="2 3">
    <name type="scientific">Lactiplantibacillus plajomi</name>
    <dbReference type="NCBI Taxonomy" id="1457217"/>
    <lineage>
        <taxon>Bacteria</taxon>
        <taxon>Bacillati</taxon>
        <taxon>Bacillota</taxon>
        <taxon>Bacilli</taxon>
        <taxon>Lactobacillales</taxon>
        <taxon>Lactobacillaceae</taxon>
        <taxon>Lactiplantibacillus</taxon>
    </lineage>
</organism>
<accession>A0ABV6K0E0</accession>
<dbReference type="EMBL" id="JBHLUK010000010">
    <property type="protein sequence ID" value="MFC0422934.1"/>
    <property type="molecule type" value="Genomic_DNA"/>
</dbReference>
<sequence>MATEKSGKYEIYDEKDKQRGRTLLIVAKWAAVVAMLISPFVYQVSRSLGLDLATLAVIAGGARF</sequence>
<keyword evidence="1" id="KW-0812">Transmembrane</keyword>